<organism evidence="1 2">
    <name type="scientific">Trichothecium roseum</name>
    <dbReference type="NCBI Taxonomy" id="47278"/>
    <lineage>
        <taxon>Eukaryota</taxon>
        <taxon>Fungi</taxon>
        <taxon>Dikarya</taxon>
        <taxon>Ascomycota</taxon>
        <taxon>Pezizomycotina</taxon>
        <taxon>Sordariomycetes</taxon>
        <taxon>Hypocreomycetidae</taxon>
        <taxon>Hypocreales</taxon>
        <taxon>Hypocreales incertae sedis</taxon>
        <taxon>Trichothecium</taxon>
    </lineage>
</organism>
<name>A0ACC0V523_9HYPO</name>
<sequence>MGTLLLGALSLILYLTALAVYRLWLSPLAGIPGPKIAALTSWYNGYHDIIRGGQYVWVIEDMHKKYGPVVRTRPDAVHINDPYFIEELYSQSPKRRRERFHTIIKTLLAPGSILSTQDHDLHRHRRAALNPYFSRQNVRRLEPVINGTLENLFRRMSGWAKDGQPVRMNVAFRAATKDVIVEYAFGGGEKCLDMSDCNGAFFDVMAPQRLTHLGTHVYWFFKLMAGLPPAIMTVLVPKVGVFARFMQGLTAQIDDIKAAKEIPEGKTIFHDILLNENLPASEKETNRLADEAMVIVIAGSETTATTLAAIMYHMLSDRSAMDRLRNELQTVMPTANELPDASKLESLPYLNAVINEAIRLYPGASHRQDRLCPDEDLVYNNTSTGKSYRIPAGNGIGMTAPLVNRSPLIYQRPDEFLPDRHIEDPRLSKYSLSFSRGARQCIGINLAYQELQTFVAGIFRRYDLYDPERTEQAGPTLELYKTDRRDIAMHADYVTPGQYEGSEGLRVIIRE</sequence>
<proteinExistence type="predicted"/>
<protein>
    <submittedName>
        <fullName evidence="1">Uncharacterized protein</fullName>
    </submittedName>
</protein>
<keyword evidence="2" id="KW-1185">Reference proteome</keyword>
<gene>
    <name evidence="1" type="ORF">N3K66_003074</name>
</gene>
<reference evidence="1" key="1">
    <citation type="submission" date="2022-10" db="EMBL/GenBank/DDBJ databases">
        <title>Complete Genome of Trichothecium roseum strain YXFP-22015, a Plant Pathogen Isolated from Citrus.</title>
        <authorList>
            <person name="Wang Y."/>
            <person name="Zhu L."/>
        </authorList>
    </citation>
    <scope>NUCLEOTIDE SEQUENCE</scope>
    <source>
        <strain evidence="1">YXFP-22015</strain>
    </source>
</reference>
<comment type="caution">
    <text evidence="1">The sequence shown here is derived from an EMBL/GenBank/DDBJ whole genome shotgun (WGS) entry which is preliminary data.</text>
</comment>
<evidence type="ECO:0000313" key="2">
    <source>
        <dbReference type="Proteomes" id="UP001163324"/>
    </source>
</evidence>
<dbReference type="EMBL" id="CM047942">
    <property type="protein sequence ID" value="KAI9901257.1"/>
    <property type="molecule type" value="Genomic_DNA"/>
</dbReference>
<accession>A0ACC0V523</accession>
<dbReference type="Proteomes" id="UP001163324">
    <property type="component" value="Chromosome 3"/>
</dbReference>
<evidence type="ECO:0000313" key="1">
    <source>
        <dbReference type="EMBL" id="KAI9901257.1"/>
    </source>
</evidence>